<reference evidence="5" key="1">
    <citation type="submission" date="2020-05" db="EMBL/GenBank/DDBJ databases">
        <authorList>
            <person name="Chiriac C."/>
            <person name="Salcher M."/>
            <person name="Ghai R."/>
            <person name="Kavagutti S V."/>
        </authorList>
    </citation>
    <scope>NUCLEOTIDE SEQUENCE</scope>
</reference>
<dbReference type="Pfam" id="PF00356">
    <property type="entry name" value="LacI"/>
    <property type="match status" value="1"/>
</dbReference>
<evidence type="ECO:0000256" key="1">
    <source>
        <dbReference type="ARBA" id="ARBA00023015"/>
    </source>
</evidence>
<dbReference type="Pfam" id="PF13377">
    <property type="entry name" value="Peripla_BP_3"/>
    <property type="match status" value="1"/>
</dbReference>
<feature type="domain" description="HTH lacI-type" evidence="4">
    <location>
        <begin position="2"/>
        <end position="56"/>
    </location>
</feature>
<dbReference type="EMBL" id="CAFBMZ010000053">
    <property type="protein sequence ID" value="CAB4928827.1"/>
    <property type="molecule type" value="Genomic_DNA"/>
</dbReference>
<evidence type="ECO:0000256" key="3">
    <source>
        <dbReference type="ARBA" id="ARBA00023163"/>
    </source>
</evidence>
<dbReference type="CDD" id="cd01392">
    <property type="entry name" value="HTH_LacI"/>
    <property type="match status" value="1"/>
</dbReference>
<dbReference type="InterPro" id="IPR010982">
    <property type="entry name" value="Lambda_DNA-bd_dom_sf"/>
</dbReference>
<sequence>MTTRADVAKLAGVSESTVSYVLSGKRPISDETKRRVQAAIDQTGYKSNYAAAALAGGLPRMVTMMTSNLFLAPPSRIDGALVDGIVAGVRERGFHSVIWPISNDDDSDVDVLLQLNFSGGVILMNVIENDPRVHLLHSEKVPFVVLGRSNVGFSYNFVDRDFEAVYKVALSKFKALGHTHIGVLTGHAVMNSYLKKVAKDFKLKLELMHTANSMDGGASAAKNFKKKHPKVTGIISLLDIAIIGFVTSAPNFGLSIPKDCSIIGVNMLEEQALSTVPQISTVAFDAYDMAKSCGRIMVDAIEAGKNSKSKKVSEYWVGDFMDRESTAKLDGGS</sequence>
<dbReference type="AlphaFoldDB" id="A0A6J7IF06"/>
<keyword evidence="3" id="KW-0804">Transcription</keyword>
<evidence type="ECO:0000256" key="2">
    <source>
        <dbReference type="ARBA" id="ARBA00023125"/>
    </source>
</evidence>
<accession>A0A6J7IF06</accession>
<dbReference type="Gene3D" id="3.40.50.2300">
    <property type="match status" value="2"/>
</dbReference>
<dbReference type="GO" id="GO:0000976">
    <property type="term" value="F:transcription cis-regulatory region binding"/>
    <property type="evidence" value="ECO:0007669"/>
    <property type="project" value="TreeGrafter"/>
</dbReference>
<organism evidence="5">
    <name type="scientific">freshwater metagenome</name>
    <dbReference type="NCBI Taxonomy" id="449393"/>
    <lineage>
        <taxon>unclassified sequences</taxon>
        <taxon>metagenomes</taxon>
        <taxon>ecological metagenomes</taxon>
    </lineage>
</organism>
<dbReference type="PROSITE" id="PS50932">
    <property type="entry name" value="HTH_LACI_2"/>
    <property type="match status" value="1"/>
</dbReference>
<dbReference type="SUPFAM" id="SSF53822">
    <property type="entry name" value="Periplasmic binding protein-like I"/>
    <property type="match status" value="1"/>
</dbReference>
<dbReference type="Gene3D" id="1.10.260.40">
    <property type="entry name" value="lambda repressor-like DNA-binding domains"/>
    <property type="match status" value="1"/>
</dbReference>
<evidence type="ECO:0000259" key="4">
    <source>
        <dbReference type="PROSITE" id="PS50932"/>
    </source>
</evidence>
<protein>
    <submittedName>
        <fullName evidence="5">Unannotated protein</fullName>
    </submittedName>
</protein>
<gene>
    <name evidence="5" type="ORF">UFOPK3684_00838</name>
</gene>
<dbReference type="InterPro" id="IPR046335">
    <property type="entry name" value="LacI/GalR-like_sensor"/>
</dbReference>
<dbReference type="PANTHER" id="PTHR30146">
    <property type="entry name" value="LACI-RELATED TRANSCRIPTIONAL REPRESSOR"/>
    <property type="match status" value="1"/>
</dbReference>
<dbReference type="SMART" id="SM00354">
    <property type="entry name" value="HTH_LACI"/>
    <property type="match status" value="1"/>
</dbReference>
<dbReference type="PANTHER" id="PTHR30146:SF153">
    <property type="entry name" value="LACTOSE OPERON REPRESSOR"/>
    <property type="match status" value="1"/>
</dbReference>
<dbReference type="GO" id="GO:0003700">
    <property type="term" value="F:DNA-binding transcription factor activity"/>
    <property type="evidence" value="ECO:0007669"/>
    <property type="project" value="TreeGrafter"/>
</dbReference>
<dbReference type="SUPFAM" id="SSF47413">
    <property type="entry name" value="lambda repressor-like DNA-binding domains"/>
    <property type="match status" value="1"/>
</dbReference>
<keyword evidence="2" id="KW-0238">DNA-binding</keyword>
<proteinExistence type="predicted"/>
<keyword evidence="1" id="KW-0805">Transcription regulation</keyword>
<dbReference type="InterPro" id="IPR000843">
    <property type="entry name" value="HTH_LacI"/>
</dbReference>
<evidence type="ECO:0000313" key="5">
    <source>
        <dbReference type="EMBL" id="CAB4928827.1"/>
    </source>
</evidence>
<name>A0A6J7IF06_9ZZZZ</name>
<dbReference type="InterPro" id="IPR028082">
    <property type="entry name" value="Peripla_BP_I"/>
</dbReference>